<proteinExistence type="predicted"/>
<evidence type="ECO:0000313" key="1">
    <source>
        <dbReference type="EMBL" id="ESQ41530.1"/>
    </source>
</evidence>
<dbReference type="Gramene" id="ESQ41530">
    <property type="protein sequence ID" value="ESQ41530"/>
    <property type="gene ID" value="EUTSA_v10015704mg"/>
</dbReference>
<keyword evidence="2" id="KW-1185">Reference proteome</keyword>
<reference evidence="1 2" key="1">
    <citation type="journal article" date="2013" name="Front. Plant Sci.">
        <title>The Reference Genome of the Halophytic Plant Eutrema salsugineum.</title>
        <authorList>
            <person name="Yang R."/>
            <person name="Jarvis D.E."/>
            <person name="Chen H."/>
            <person name="Beilstein M.A."/>
            <person name="Grimwood J."/>
            <person name="Jenkins J."/>
            <person name="Shu S."/>
            <person name="Prochnik S."/>
            <person name="Xin M."/>
            <person name="Ma C."/>
            <person name="Schmutz J."/>
            <person name="Wing R.A."/>
            <person name="Mitchell-Olds T."/>
            <person name="Schumaker K.S."/>
            <person name="Wang X."/>
        </authorList>
    </citation>
    <scope>NUCLEOTIDE SEQUENCE [LARGE SCALE GENOMIC DNA]</scope>
</reference>
<accession>V4KUC0</accession>
<evidence type="ECO:0000313" key="2">
    <source>
        <dbReference type="Proteomes" id="UP000030689"/>
    </source>
</evidence>
<dbReference type="EMBL" id="KI517464">
    <property type="protein sequence ID" value="ESQ41530.1"/>
    <property type="molecule type" value="Genomic_DNA"/>
</dbReference>
<feature type="non-terminal residue" evidence="1">
    <location>
        <position position="1"/>
    </location>
</feature>
<dbReference type="KEGG" id="eus:EUTSA_v10015704mg"/>
<dbReference type="Proteomes" id="UP000030689">
    <property type="component" value="Unassembled WGS sequence"/>
</dbReference>
<dbReference type="AlphaFoldDB" id="V4KUC0"/>
<protein>
    <submittedName>
        <fullName evidence="1">Uncharacterized protein</fullName>
    </submittedName>
</protein>
<sequence length="57" mass="6285">KKNPRRFSASITIFPSDFDGSIVFGEGSAVDGVRSLMPVNGIEQRILQFIGISRFIL</sequence>
<gene>
    <name evidence="1" type="ORF">EUTSA_v10015704mg</name>
</gene>
<organism evidence="1 2">
    <name type="scientific">Eutrema salsugineum</name>
    <name type="common">Saltwater cress</name>
    <name type="synonym">Sisymbrium salsugineum</name>
    <dbReference type="NCBI Taxonomy" id="72664"/>
    <lineage>
        <taxon>Eukaryota</taxon>
        <taxon>Viridiplantae</taxon>
        <taxon>Streptophyta</taxon>
        <taxon>Embryophyta</taxon>
        <taxon>Tracheophyta</taxon>
        <taxon>Spermatophyta</taxon>
        <taxon>Magnoliopsida</taxon>
        <taxon>eudicotyledons</taxon>
        <taxon>Gunneridae</taxon>
        <taxon>Pentapetalae</taxon>
        <taxon>rosids</taxon>
        <taxon>malvids</taxon>
        <taxon>Brassicales</taxon>
        <taxon>Brassicaceae</taxon>
        <taxon>Eutremeae</taxon>
        <taxon>Eutrema</taxon>
    </lineage>
</organism>
<name>V4KUC0_EUTSA</name>